<feature type="region of interest" description="Disordered" evidence="1">
    <location>
        <begin position="104"/>
        <end position="123"/>
    </location>
</feature>
<evidence type="ECO:0000256" key="1">
    <source>
        <dbReference type="SAM" id="MobiDB-lite"/>
    </source>
</evidence>
<accession>A0ABN7PAJ6</accession>
<dbReference type="EMBL" id="CAJPIN010020645">
    <property type="protein sequence ID" value="CAG2062495.1"/>
    <property type="molecule type" value="Genomic_DNA"/>
</dbReference>
<protein>
    <submittedName>
        <fullName evidence="2">Uncharacterized protein</fullName>
    </submittedName>
</protein>
<organism evidence="2 3">
    <name type="scientific">Timema podura</name>
    <name type="common">Walking stick</name>
    <dbReference type="NCBI Taxonomy" id="61482"/>
    <lineage>
        <taxon>Eukaryota</taxon>
        <taxon>Metazoa</taxon>
        <taxon>Ecdysozoa</taxon>
        <taxon>Arthropoda</taxon>
        <taxon>Hexapoda</taxon>
        <taxon>Insecta</taxon>
        <taxon>Pterygota</taxon>
        <taxon>Neoptera</taxon>
        <taxon>Polyneoptera</taxon>
        <taxon>Phasmatodea</taxon>
        <taxon>Timematodea</taxon>
        <taxon>Timematoidea</taxon>
        <taxon>Timematidae</taxon>
        <taxon>Timema</taxon>
    </lineage>
</organism>
<feature type="compositionally biased region" description="Basic and acidic residues" evidence="1">
    <location>
        <begin position="25"/>
        <end position="38"/>
    </location>
</feature>
<reference evidence="2" key="1">
    <citation type="submission" date="2021-03" db="EMBL/GenBank/DDBJ databases">
        <authorList>
            <person name="Tran Van P."/>
        </authorList>
    </citation>
    <scope>NUCLEOTIDE SEQUENCE</scope>
</reference>
<feature type="non-terminal residue" evidence="2">
    <location>
        <position position="1"/>
    </location>
</feature>
<feature type="compositionally biased region" description="Basic and acidic residues" evidence="1">
    <location>
        <begin position="48"/>
        <end position="60"/>
    </location>
</feature>
<gene>
    <name evidence="2" type="ORF">TPAB3V08_LOCUS9446</name>
</gene>
<feature type="non-terminal residue" evidence="2">
    <location>
        <position position="123"/>
    </location>
</feature>
<keyword evidence="3" id="KW-1185">Reference proteome</keyword>
<comment type="caution">
    <text evidence="2">The sequence shown here is derived from an EMBL/GenBank/DDBJ whole genome shotgun (WGS) entry which is preliminary data.</text>
</comment>
<evidence type="ECO:0000313" key="2">
    <source>
        <dbReference type="EMBL" id="CAG2062495.1"/>
    </source>
</evidence>
<sequence>AKKLYDEVKEKEVLDLKEERLPIEGIRLEDSPGKKPGESVDITIPSKRPRDQPDREVEPKKVCLDDSVPLEELSDISDDDADEILNREDSVDELAAVESEVMLAPQGGPSTPLSQRATEEHTY</sequence>
<feature type="region of interest" description="Disordered" evidence="1">
    <location>
        <begin position="25"/>
        <end position="60"/>
    </location>
</feature>
<evidence type="ECO:0000313" key="3">
    <source>
        <dbReference type="Proteomes" id="UP001153148"/>
    </source>
</evidence>
<name>A0ABN7PAJ6_TIMPD</name>
<dbReference type="Proteomes" id="UP001153148">
    <property type="component" value="Unassembled WGS sequence"/>
</dbReference>
<proteinExistence type="predicted"/>